<dbReference type="GO" id="GO:1990904">
    <property type="term" value="C:ribonucleoprotein complex"/>
    <property type="evidence" value="ECO:0007669"/>
    <property type="project" value="UniProtKB-KW"/>
</dbReference>
<evidence type="ECO:0000256" key="1">
    <source>
        <dbReference type="ARBA" id="ARBA00004173"/>
    </source>
</evidence>
<dbReference type="GO" id="GO:0005840">
    <property type="term" value="C:ribosome"/>
    <property type="evidence" value="ECO:0007669"/>
    <property type="project" value="UniProtKB-KW"/>
</dbReference>
<evidence type="ECO:0000256" key="5">
    <source>
        <dbReference type="ARBA" id="ARBA00023274"/>
    </source>
</evidence>
<feature type="domain" description="Tim44-like" evidence="9">
    <location>
        <begin position="118"/>
        <end position="266"/>
    </location>
</feature>
<evidence type="ECO:0000256" key="8">
    <source>
        <dbReference type="ARBA" id="ARBA00043031"/>
    </source>
</evidence>
<comment type="similarity">
    <text evidence="6">Belongs to the mitochondrion-specific ribosomal protein mL45 family.</text>
</comment>
<dbReference type="FunFam" id="3.10.450.240:FF:000003">
    <property type="entry name" value="39S ribosomal protein L45, mitochondrial"/>
    <property type="match status" value="1"/>
</dbReference>
<dbReference type="SMART" id="SM00978">
    <property type="entry name" value="Tim44"/>
    <property type="match status" value="1"/>
</dbReference>
<dbReference type="InterPro" id="IPR051975">
    <property type="entry name" value="mtLSU_mL45"/>
</dbReference>
<evidence type="ECO:0000256" key="2">
    <source>
        <dbReference type="ARBA" id="ARBA00022946"/>
    </source>
</evidence>
<keyword evidence="5" id="KW-0687">Ribonucleoprotein</keyword>
<dbReference type="PANTHER" id="PTHR28554">
    <property type="entry name" value="39S RIBOSOMAL PROTEIN L45, MITOCHONDRIAL"/>
    <property type="match status" value="1"/>
</dbReference>
<dbReference type="InterPro" id="IPR007379">
    <property type="entry name" value="Tim44-like_dom"/>
</dbReference>
<dbReference type="STRING" id="597456.A0A0L7R2M4"/>
<dbReference type="Pfam" id="PF04280">
    <property type="entry name" value="Tim44"/>
    <property type="match status" value="1"/>
</dbReference>
<accession>A0A0L7R2M4</accession>
<evidence type="ECO:0000256" key="6">
    <source>
        <dbReference type="ARBA" id="ARBA00038073"/>
    </source>
</evidence>
<organism evidence="10 11">
    <name type="scientific">Habropoda laboriosa</name>
    <dbReference type="NCBI Taxonomy" id="597456"/>
    <lineage>
        <taxon>Eukaryota</taxon>
        <taxon>Metazoa</taxon>
        <taxon>Ecdysozoa</taxon>
        <taxon>Arthropoda</taxon>
        <taxon>Hexapoda</taxon>
        <taxon>Insecta</taxon>
        <taxon>Pterygota</taxon>
        <taxon>Neoptera</taxon>
        <taxon>Endopterygota</taxon>
        <taxon>Hymenoptera</taxon>
        <taxon>Apocrita</taxon>
        <taxon>Aculeata</taxon>
        <taxon>Apoidea</taxon>
        <taxon>Anthophila</taxon>
        <taxon>Apidae</taxon>
        <taxon>Habropoda</taxon>
    </lineage>
</organism>
<evidence type="ECO:0000256" key="7">
    <source>
        <dbReference type="ARBA" id="ARBA00039448"/>
    </source>
</evidence>
<evidence type="ECO:0000256" key="4">
    <source>
        <dbReference type="ARBA" id="ARBA00023128"/>
    </source>
</evidence>
<comment type="subcellular location">
    <subcellularLocation>
        <location evidence="1">Mitochondrion</location>
    </subcellularLocation>
</comment>
<dbReference type="Gene3D" id="3.10.450.240">
    <property type="match status" value="1"/>
</dbReference>
<evidence type="ECO:0000259" key="9">
    <source>
        <dbReference type="SMART" id="SM00978"/>
    </source>
</evidence>
<dbReference type="AlphaFoldDB" id="A0A0L7R2M4"/>
<keyword evidence="4" id="KW-0496">Mitochondrion</keyword>
<name>A0A0L7R2M4_9HYME</name>
<gene>
    <name evidence="10" type="ORF">WH47_04673</name>
</gene>
<keyword evidence="11" id="KW-1185">Reference proteome</keyword>
<evidence type="ECO:0000256" key="3">
    <source>
        <dbReference type="ARBA" id="ARBA00022980"/>
    </source>
</evidence>
<dbReference type="InterPro" id="IPR032710">
    <property type="entry name" value="NTF2-like_dom_sf"/>
</dbReference>
<dbReference type="Proteomes" id="UP000053825">
    <property type="component" value="Unassembled WGS sequence"/>
</dbReference>
<sequence length="317" mass="36910">MLGPINYPVLNDSCEQVRYIKKHYNPKFRKERGQKFIKIELPDLEENNDDLSEDVVRTKFKKFGIYPQRNWNERPVFVNCTSQIFESYVVPEGDGKFSPITTMGAKQKLEYLGKKSKSVMALRKIKTYEDDFKTKEFVDKTLDIYKKAHEALTTKDEDQILQYVTEYAYPLMIHNMMDKTIVWKFVQSLEPARIVHARVASAAVKDNYFAQVTVRFHTQQFLCIYDRFGRLLLGSETVKKDVLDYIVFEKYLSNTYGIWRVHGKIIPNWLTPAEVASKTYVLPAEEKNSLPSKSDVESVAQTVPLETLDKKVTESKI</sequence>
<evidence type="ECO:0000313" key="10">
    <source>
        <dbReference type="EMBL" id="KOC65083.1"/>
    </source>
</evidence>
<dbReference type="GO" id="GO:0005739">
    <property type="term" value="C:mitochondrion"/>
    <property type="evidence" value="ECO:0007669"/>
    <property type="project" value="UniProtKB-SubCell"/>
</dbReference>
<protein>
    <recommendedName>
        <fullName evidence="7">Large ribosomal subunit protein mL45</fullName>
    </recommendedName>
    <alternativeName>
        <fullName evidence="8">39S ribosomal protein L45, mitochondrial</fullName>
    </alternativeName>
</protein>
<keyword evidence="3 10" id="KW-0689">Ribosomal protein</keyword>
<dbReference type="SUPFAM" id="SSF54427">
    <property type="entry name" value="NTF2-like"/>
    <property type="match status" value="1"/>
</dbReference>
<reference evidence="10 11" key="1">
    <citation type="submission" date="2015-07" db="EMBL/GenBank/DDBJ databases">
        <title>The genome of Habropoda laboriosa.</title>
        <authorList>
            <person name="Pan H."/>
            <person name="Kapheim K."/>
        </authorList>
    </citation>
    <scope>NUCLEOTIDE SEQUENCE [LARGE SCALE GENOMIC DNA]</scope>
    <source>
        <strain evidence="10">0110345459</strain>
    </source>
</reference>
<dbReference type="PANTHER" id="PTHR28554:SF1">
    <property type="entry name" value="LARGE RIBOSOMAL SUBUNIT PROTEIN ML45"/>
    <property type="match status" value="1"/>
</dbReference>
<proteinExistence type="inferred from homology"/>
<dbReference type="EMBL" id="KQ414666">
    <property type="protein sequence ID" value="KOC65083.1"/>
    <property type="molecule type" value="Genomic_DNA"/>
</dbReference>
<keyword evidence="2" id="KW-0809">Transit peptide</keyword>
<evidence type="ECO:0000313" key="11">
    <source>
        <dbReference type="Proteomes" id="UP000053825"/>
    </source>
</evidence>
<dbReference type="OrthoDB" id="19619at2759"/>